<reference evidence="3" key="2">
    <citation type="submission" date="2020-05" db="UniProtKB">
        <authorList>
            <consortium name="EnsemblMetazoa"/>
        </authorList>
    </citation>
    <scope>IDENTIFICATION</scope>
    <source>
        <strain evidence="3">wikel</strain>
    </source>
</reference>
<dbReference type="Proteomes" id="UP000001555">
    <property type="component" value="Unassembled WGS sequence"/>
</dbReference>
<dbReference type="HOGENOM" id="CLU_2322912_0_0_1"/>
<dbReference type="EMBL" id="DS674693">
    <property type="protein sequence ID" value="EEC03849.1"/>
    <property type="molecule type" value="Genomic_DNA"/>
</dbReference>
<evidence type="ECO:0000313" key="2">
    <source>
        <dbReference type="EMBL" id="EEC03849.1"/>
    </source>
</evidence>
<dbReference type="PaxDb" id="6945-B7PB77"/>
<reference evidence="2 4" key="1">
    <citation type="submission" date="2008-03" db="EMBL/GenBank/DDBJ databases">
        <title>Annotation of Ixodes scapularis.</title>
        <authorList>
            <consortium name="Ixodes scapularis Genome Project Consortium"/>
            <person name="Caler E."/>
            <person name="Hannick L.I."/>
            <person name="Bidwell S."/>
            <person name="Joardar V."/>
            <person name="Thiagarajan M."/>
            <person name="Amedeo P."/>
            <person name="Galinsky K.J."/>
            <person name="Schobel S."/>
            <person name="Inman J."/>
            <person name="Hostetler J."/>
            <person name="Miller J."/>
            <person name="Hammond M."/>
            <person name="Megy K."/>
            <person name="Lawson D."/>
            <person name="Kodira C."/>
            <person name="Sutton G."/>
            <person name="Meyer J."/>
            <person name="Hill C.A."/>
            <person name="Birren B."/>
            <person name="Nene V."/>
            <person name="Collins F."/>
            <person name="Alarcon-Chaidez F."/>
            <person name="Wikel S."/>
            <person name="Strausberg R."/>
        </authorList>
    </citation>
    <scope>NUCLEOTIDE SEQUENCE [LARGE SCALE GENOMIC DNA]</scope>
    <source>
        <strain evidence="4">Wikel</strain>
        <strain evidence="2">Wikel colony</strain>
    </source>
</reference>
<dbReference type="EMBL" id="ABJB010238597">
    <property type="status" value="NOT_ANNOTATED_CDS"/>
    <property type="molecule type" value="Genomic_DNA"/>
</dbReference>
<dbReference type="InParanoid" id="B7PB77"/>
<name>B7PB77_IXOSC</name>
<feature type="region of interest" description="Disordered" evidence="1">
    <location>
        <begin position="1"/>
        <end position="40"/>
    </location>
</feature>
<organism>
    <name type="scientific">Ixodes scapularis</name>
    <name type="common">Black-legged tick</name>
    <name type="synonym">Deer tick</name>
    <dbReference type="NCBI Taxonomy" id="6945"/>
    <lineage>
        <taxon>Eukaryota</taxon>
        <taxon>Metazoa</taxon>
        <taxon>Ecdysozoa</taxon>
        <taxon>Arthropoda</taxon>
        <taxon>Chelicerata</taxon>
        <taxon>Arachnida</taxon>
        <taxon>Acari</taxon>
        <taxon>Parasitiformes</taxon>
        <taxon>Ixodida</taxon>
        <taxon>Ixodoidea</taxon>
        <taxon>Ixodidae</taxon>
        <taxon>Ixodinae</taxon>
        <taxon>Ixodes</taxon>
    </lineage>
</organism>
<accession>B7PB77</accession>
<evidence type="ECO:0000256" key="1">
    <source>
        <dbReference type="SAM" id="MobiDB-lite"/>
    </source>
</evidence>
<sequence>MILGGGREAVQGPFRTRTKGNDSERFGHRPLGACQIAPDGRLARNNDDLAMTLQQGPSRRENGPRDEFSFSAASDALDSLSWGTSRLYQANSGRDASEG</sequence>
<evidence type="ECO:0000313" key="3">
    <source>
        <dbReference type="EnsemblMetazoa" id="ISCW016894-PA"/>
    </source>
</evidence>
<gene>
    <name evidence="2" type="ORF">IscW_ISCW016894</name>
</gene>
<dbReference type="VEuPathDB" id="VectorBase:ISCI016894"/>
<evidence type="ECO:0000313" key="4">
    <source>
        <dbReference type="Proteomes" id="UP000001555"/>
    </source>
</evidence>
<protein>
    <submittedName>
        <fullName evidence="2 3">Uncharacterized protein</fullName>
    </submittedName>
</protein>
<proteinExistence type="predicted"/>
<dbReference type="AlphaFoldDB" id="B7PB77"/>
<dbReference type="EnsemblMetazoa" id="ISCW016894-RA">
    <property type="protein sequence ID" value="ISCW016894-PA"/>
    <property type="gene ID" value="ISCW016894"/>
</dbReference>
<keyword evidence="4" id="KW-1185">Reference proteome</keyword>
<dbReference type="VEuPathDB" id="VectorBase:ISCW016894"/>